<reference evidence="1 2" key="1">
    <citation type="submission" date="2024-01" db="EMBL/GenBank/DDBJ databases">
        <title>Genome assemblies of Stephania.</title>
        <authorList>
            <person name="Yang L."/>
        </authorList>
    </citation>
    <scope>NUCLEOTIDE SEQUENCE [LARGE SCALE GENOMIC DNA]</scope>
    <source>
        <strain evidence="1">YNDBR</strain>
        <tissue evidence="1">Leaf</tissue>
    </source>
</reference>
<evidence type="ECO:0000313" key="2">
    <source>
        <dbReference type="Proteomes" id="UP001420932"/>
    </source>
</evidence>
<evidence type="ECO:0000313" key="1">
    <source>
        <dbReference type="EMBL" id="KAK9159677.1"/>
    </source>
</evidence>
<proteinExistence type="predicted"/>
<dbReference type="EMBL" id="JBBNAF010000003">
    <property type="protein sequence ID" value="KAK9159677.1"/>
    <property type="molecule type" value="Genomic_DNA"/>
</dbReference>
<protein>
    <submittedName>
        <fullName evidence="1">Uncharacterized protein</fullName>
    </submittedName>
</protein>
<organism evidence="1 2">
    <name type="scientific">Stephania yunnanensis</name>
    <dbReference type="NCBI Taxonomy" id="152371"/>
    <lineage>
        <taxon>Eukaryota</taxon>
        <taxon>Viridiplantae</taxon>
        <taxon>Streptophyta</taxon>
        <taxon>Embryophyta</taxon>
        <taxon>Tracheophyta</taxon>
        <taxon>Spermatophyta</taxon>
        <taxon>Magnoliopsida</taxon>
        <taxon>Ranunculales</taxon>
        <taxon>Menispermaceae</taxon>
        <taxon>Menispermoideae</taxon>
        <taxon>Cissampelideae</taxon>
        <taxon>Stephania</taxon>
    </lineage>
</organism>
<dbReference type="AlphaFoldDB" id="A0AAP0KXI6"/>
<accession>A0AAP0KXI6</accession>
<name>A0AAP0KXI6_9MAGN</name>
<dbReference type="Proteomes" id="UP001420932">
    <property type="component" value="Unassembled WGS sequence"/>
</dbReference>
<gene>
    <name evidence="1" type="ORF">Syun_006018</name>
</gene>
<keyword evidence="2" id="KW-1185">Reference proteome</keyword>
<sequence>MRYRKLSKNLKQGEAVKQHNLAFLQNPEPPFSFPPSLVFLISFENEKNDFSCDVQSLRIDVNIMGLVQ</sequence>
<comment type="caution">
    <text evidence="1">The sequence shown here is derived from an EMBL/GenBank/DDBJ whole genome shotgun (WGS) entry which is preliminary data.</text>
</comment>